<dbReference type="EMBL" id="AQHZ01000015">
    <property type="protein sequence ID" value="ENO18254.1"/>
    <property type="molecule type" value="Genomic_DNA"/>
</dbReference>
<dbReference type="PANTHER" id="PTHR37309">
    <property type="entry name" value="SLR0284 PROTEIN"/>
    <property type="match status" value="1"/>
</dbReference>
<dbReference type="InterPro" id="IPR007165">
    <property type="entry name" value="Phage_holin_4_2"/>
</dbReference>
<dbReference type="PATRIC" id="fig|888050.3.peg.779"/>
<dbReference type="STRING" id="888050.HMPREF9004_0823"/>
<dbReference type="HOGENOM" id="CLU_120441_0_2_11"/>
<organism evidence="2 3">
    <name type="scientific">Schaalia cardiffensis F0333</name>
    <dbReference type="NCBI Taxonomy" id="888050"/>
    <lineage>
        <taxon>Bacteria</taxon>
        <taxon>Bacillati</taxon>
        <taxon>Actinomycetota</taxon>
        <taxon>Actinomycetes</taxon>
        <taxon>Actinomycetales</taxon>
        <taxon>Actinomycetaceae</taxon>
        <taxon>Schaalia</taxon>
    </lineage>
</organism>
<comment type="caution">
    <text evidence="2">The sequence shown here is derived from an EMBL/GenBank/DDBJ whole genome shotgun (WGS) entry which is preliminary data.</text>
</comment>
<feature type="transmembrane region" description="Helical" evidence="1">
    <location>
        <begin position="65"/>
        <end position="87"/>
    </location>
</feature>
<sequence>MEFLLRLLATMAGIWVSARLIPDISFTSGASLTETALTLAVIALVFTGVNSIIKPIVKTLTFPLYLLSFGLFAIVTNSVLFKFTGWLSTQLGFPFSTGGFLSCLFGAIITAIVSSFVAGLFGAKKKED</sequence>
<feature type="transmembrane region" description="Helical" evidence="1">
    <location>
        <begin position="99"/>
        <end position="123"/>
    </location>
</feature>
<name>N6WDJ1_9ACTO</name>
<proteinExistence type="predicted"/>
<keyword evidence="1" id="KW-1133">Transmembrane helix</keyword>
<feature type="transmembrane region" description="Helical" evidence="1">
    <location>
        <begin position="36"/>
        <end position="53"/>
    </location>
</feature>
<gene>
    <name evidence="2" type="ORF">HMPREF9004_0823</name>
</gene>
<keyword evidence="3" id="KW-1185">Reference proteome</keyword>
<evidence type="ECO:0000313" key="2">
    <source>
        <dbReference type="EMBL" id="ENO18254.1"/>
    </source>
</evidence>
<accession>N6WDJ1</accession>
<keyword evidence="1" id="KW-0812">Transmembrane</keyword>
<protein>
    <submittedName>
        <fullName evidence="2">Membrane protein</fullName>
    </submittedName>
</protein>
<dbReference type="PANTHER" id="PTHR37309:SF1">
    <property type="entry name" value="SLR0284 PROTEIN"/>
    <property type="match status" value="1"/>
</dbReference>
<dbReference type="Proteomes" id="UP000013015">
    <property type="component" value="Unassembled WGS sequence"/>
</dbReference>
<keyword evidence="1" id="KW-0472">Membrane</keyword>
<reference evidence="2 3" key="1">
    <citation type="submission" date="2013-03" db="EMBL/GenBank/DDBJ databases">
        <title>Reference genome for the Human Microbiome Project.</title>
        <authorList>
            <person name="Aqrawi P."/>
            <person name="Ayvaz T."/>
            <person name="Bess C."/>
            <person name="Blankenburg K."/>
            <person name="Coyle M."/>
            <person name="Deng J."/>
            <person name="Forbes L."/>
            <person name="Fowler G."/>
            <person name="Francisco L."/>
            <person name="Fu Q."/>
            <person name="Gibbs R."/>
            <person name="Gross S."/>
            <person name="Gubbala S."/>
            <person name="Hale W."/>
            <person name="Hemphill L."/>
            <person name="Highlander S."/>
            <person name="Hirani K."/>
            <person name="Jackson L."/>
            <person name="Jakkamsetti A."/>
            <person name="Javaid M."/>
            <person name="Jayaseelan J.C."/>
            <person name="Jiang H."/>
            <person name="Joshi V."/>
            <person name="Korchina V."/>
            <person name="Kovar C."/>
            <person name="Lara F."/>
            <person name="Lee S."/>
            <person name="Liu Y."/>
            <person name="Mata R."/>
            <person name="Mathew T."/>
            <person name="Munidasa M."/>
            <person name="Muzny D."/>
            <person name="Nazareth L."/>
            <person name="Ngo R."/>
            <person name="Nguyen L."/>
            <person name="Nguyen N."/>
            <person name="Okwuonu G."/>
            <person name="Ongeri F."/>
            <person name="Palculict T."/>
            <person name="Patil S."/>
            <person name="Petrosino J."/>
            <person name="Pham C."/>
            <person name="Pham P."/>
            <person name="Pu L.-L."/>
            <person name="Qin X."/>
            <person name="Qu J."/>
            <person name="Reid J."/>
            <person name="Ross M."/>
            <person name="Ruth R."/>
            <person name="Saada N."/>
            <person name="San Lucas F."/>
            <person name="Santibanez J."/>
            <person name="Shang Y."/>
            <person name="Simmons D."/>
            <person name="Song X.-Z."/>
            <person name="Tang L.-Y."/>
            <person name="Thornton R."/>
            <person name="Warren J."/>
            <person name="Weissenberger G."/>
            <person name="Wilczek-Boney K."/>
            <person name="Worley K."/>
            <person name="Youmans B."/>
            <person name="Zhang J."/>
            <person name="Zhang L."/>
            <person name="Zhao Z."/>
            <person name="Zhou C."/>
            <person name="Zhu D."/>
            <person name="Zhu Y."/>
        </authorList>
    </citation>
    <scope>NUCLEOTIDE SEQUENCE [LARGE SCALE GENOMIC DNA]</scope>
    <source>
        <strain evidence="2 3">F0333</strain>
    </source>
</reference>
<dbReference type="RefSeq" id="WP_005962553.1">
    <property type="nucleotide sequence ID" value="NZ_CP040505.1"/>
</dbReference>
<dbReference type="eggNOG" id="COG1950">
    <property type="taxonomic scope" value="Bacteria"/>
</dbReference>
<dbReference type="OrthoDB" id="9810847at2"/>
<evidence type="ECO:0000256" key="1">
    <source>
        <dbReference type="SAM" id="Phobius"/>
    </source>
</evidence>
<dbReference type="AlphaFoldDB" id="N6WDJ1"/>
<evidence type="ECO:0000313" key="3">
    <source>
        <dbReference type="Proteomes" id="UP000013015"/>
    </source>
</evidence>
<dbReference type="Pfam" id="PF04020">
    <property type="entry name" value="Phage_holin_4_2"/>
    <property type="match status" value="1"/>
</dbReference>